<evidence type="ECO:0000313" key="4">
    <source>
        <dbReference type="EMBL" id="TIC24494.1"/>
    </source>
</evidence>
<name>A0A4T0LMU5_9BASI</name>
<organism evidence="4 9">
    <name type="scientific">Wallemia mellicola</name>
    <dbReference type="NCBI Taxonomy" id="1708541"/>
    <lineage>
        <taxon>Eukaryota</taxon>
        <taxon>Fungi</taxon>
        <taxon>Dikarya</taxon>
        <taxon>Basidiomycota</taxon>
        <taxon>Wallemiomycotina</taxon>
        <taxon>Wallemiomycetes</taxon>
        <taxon>Wallemiales</taxon>
        <taxon>Wallemiaceae</taxon>
        <taxon>Wallemia</taxon>
    </lineage>
</organism>
<dbReference type="Gene3D" id="3.60.21.70">
    <property type="entry name" value="PhoD-like phosphatase"/>
    <property type="match status" value="1"/>
</dbReference>
<dbReference type="AlphaFoldDB" id="A0A4T0LMU5"/>
<evidence type="ECO:0000313" key="5">
    <source>
        <dbReference type="EMBL" id="TIC59184.1"/>
    </source>
</evidence>
<dbReference type="Proteomes" id="UP000310708">
    <property type="component" value="Unassembled WGS sequence"/>
</dbReference>
<evidence type="ECO:0000313" key="11">
    <source>
        <dbReference type="Proteomes" id="UP000309601"/>
    </source>
</evidence>
<dbReference type="CDD" id="cd07389">
    <property type="entry name" value="MPP_PhoD"/>
    <property type="match status" value="1"/>
</dbReference>
<dbReference type="PANTHER" id="PTHR46689">
    <property type="entry name" value="MEMBRANE PROTEIN, PUTATIVE-RELATED"/>
    <property type="match status" value="1"/>
</dbReference>
<feature type="compositionally biased region" description="Basic and acidic residues" evidence="1">
    <location>
        <begin position="36"/>
        <end position="47"/>
    </location>
</feature>
<evidence type="ECO:0000313" key="7">
    <source>
        <dbReference type="EMBL" id="TIC68786.1"/>
    </source>
</evidence>
<evidence type="ECO:0000313" key="9">
    <source>
        <dbReference type="Proteomes" id="UP000305647"/>
    </source>
</evidence>
<dbReference type="EMBL" id="SPRO01000070">
    <property type="protein sequence ID" value="TIC24494.1"/>
    <property type="molecule type" value="Genomic_DNA"/>
</dbReference>
<accession>A0A4T0LMU5</accession>
<feature type="region of interest" description="Disordered" evidence="1">
    <location>
        <begin position="21"/>
        <end position="137"/>
    </location>
</feature>
<gene>
    <name evidence="6" type="ORF">E3Q01_04016</name>
    <name evidence="7" type="ORF">E3Q02_01143</name>
    <name evidence="5" type="ORF">E3Q03_03932</name>
    <name evidence="4" type="ORF">E3Q10_04034</name>
    <name evidence="3" type="ORF">E3Q17_03891</name>
</gene>
<evidence type="ECO:0000313" key="3">
    <source>
        <dbReference type="EMBL" id="TIB96323.1"/>
    </source>
</evidence>
<feature type="domain" description="PhoD-like phosphatase" evidence="2">
    <location>
        <begin position="550"/>
        <end position="707"/>
    </location>
</feature>
<dbReference type="EMBL" id="SPRW01000008">
    <property type="protein sequence ID" value="TIC68786.1"/>
    <property type="molecule type" value="Genomic_DNA"/>
</dbReference>
<dbReference type="EMBL" id="SPRV01000067">
    <property type="protein sequence ID" value="TIC59184.1"/>
    <property type="molecule type" value="Genomic_DNA"/>
</dbReference>
<dbReference type="EMBL" id="SPRH01000066">
    <property type="protein sequence ID" value="TIB96323.1"/>
    <property type="molecule type" value="Genomic_DNA"/>
</dbReference>
<dbReference type="PANTHER" id="PTHR46689:SF1">
    <property type="entry name" value="PHOD-LIKE PHOSPHATASE DOMAIN-CONTAINING PROTEIN"/>
    <property type="match status" value="1"/>
</dbReference>
<feature type="compositionally biased region" description="Basic and acidic residues" evidence="1">
    <location>
        <begin position="118"/>
        <end position="129"/>
    </location>
</feature>
<proteinExistence type="predicted"/>
<evidence type="ECO:0000256" key="1">
    <source>
        <dbReference type="SAM" id="MobiDB-lite"/>
    </source>
</evidence>
<feature type="domain" description="PhoD-like phosphatase" evidence="2">
    <location>
        <begin position="465"/>
        <end position="530"/>
    </location>
</feature>
<reference evidence="8 9" key="1">
    <citation type="submission" date="2019-03" db="EMBL/GenBank/DDBJ databases">
        <title>Sequencing 25 genomes of Wallemia mellicola.</title>
        <authorList>
            <person name="Gostincar C."/>
        </authorList>
    </citation>
    <scope>NUCLEOTIDE SEQUENCE [LARGE SCALE GENOMIC DNA]</scope>
    <source>
        <strain evidence="3 10">EXF-1262</strain>
        <strain evidence="7 11">EXF-1274</strain>
        <strain evidence="5 8">EXF-1277</strain>
        <strain evidence="6 12">EXF-757</strain>
        <strain evidence="4 9">EXF-8738</strain>
    </source>
</reference>
<dbReference type="Proteomes" id="UP000309601">
    <property type="component" value="Unassembled WGS sequence"/>
</dbReference>
<dbReference type="InterPro" id="IPR043904">
    <property type="entry name" value="PhoD_2-like"/>
</dbReference>
<evidence type="ECO:0000313" key="8">
    <source>
        <dbReference type="Proteomes" id="UP000305362"/>
    </source>
</evidence>
<dbReference type="Proteomes" id="UP000305647">
    <property type="component" value="Unassembled WGS sequence"/>
</dbReference>
<dbReference type="GO" id="GO:0016020">
    <property type="term" value="C:membrane"/>
    <property type="evidence" value="ECO:0007669"/>
    <property type="project" value="TreeGrafter"/>
</dbReference>
<feature type="domain" description="PhoD-like phosphatase" evidence="2">
    <location>
        <begin position="247"/>
        <end position="407"/>
    </location>
</feature>
<dbReference type="EMBL" id="SPRX01000073">
    <property type="protein sequence ID" value="TIC62314.1"/>
    <property type="molecule type" value="Genomic_DNA"/>
</dbReference>
<evidence type="ECO:0000259" key="2">
    <source>
        <dbReference type="Pfam" id="PF19050"/>
    </source>
</evidence>
<feature type="compositionally biased region" description="Polar residues" evidence="1">
    <location>
        <begin position="105"/>
        <end position="116"/>
    </location>
</feature>
<dbReference type="InterPro" id="IPR038607">
    <property type="entry name" value="PhoD-like_sf"/>
</dbReference>
<dbReference type="Proteomes" id="UP000307169">
    <property type="component" value="Unassembled WGS sequence"/>
</dbReference>
<dbReference type="Pfam" id="PF19050">
    <property type="entry name" value="PhoD_2"/>
    <property type="match status" value="3"/>
</dbReference>
<sequence>MDRVSHAERKKAEEELRYYAKNRDLPVEGEPAALNKDYDESAADEQRYGLNAQPSLDSDKLKGAIHVPENVDETTAYEEPNYRPPDFVPSDKVPGSALSPDAIQAQGTHTGPSVSVQEAEKTQVDDGIKRSPSHQSKLGHLKPHLQFLCGPMLKYDTVVDNVWYGAAMIVTVDQGSQYDPAPLFTYNWNNGTKKVDGQSIYVYRGSSGSFTFWRFMIDIPMSENESPVDYNINGGARNTFHIPAIGQHLRWIGQSCNGFSMGVNPADFNGPHKLWDDVLRQHSEKPYHTVVGGGDQIYCDILMREPELQDWVNEVDGKEKQKMPLTEAMSYALDRFFFNHYAKWFRAGSFGEAIAKIPQVNILDDHDLIDGFGSYPDELMFSPIFNKIGTCGFFWYLLFQQFTVMEVDGSRITAPHGYGEITDAQVKERERSEQLNIPTPKPHTFKSMIIGGDGVYVPFPTHNTLTYLGPKVYMLGLDCRAERKLDQMCSKTTWDIVFSAIRKLPEEVEQLVWLIGVPLLYPRMVFAEKFLEWKGNPLTHIGRHPWLGLNGFVNKFNKDAELLDDLNDHWCAKHHKKERNWFIEECQKLALECNLRISFLSGDVHAAAVGRTYSKKVEPTKDHKLMYNIVTSAIVNTPPPPPAAKLVNFLAKKHHKSLHYLKTEEDAVKLFEIDTNGEKSSFPYVMPRRNWTSIEFDDETGDLVYDIKIEIEKGSGTTKSYVIKSPPPRYK</sequence>
<evidence type="ECO:0000313" key="10">
    <source>
        <dbReference type="Proteomes" id="UP000307169"/>
    </source>
</evidence>
<dbReference type="Proteomes" id="UP000305362">
    <property type="component" value="Unassembled WGS sequence"/>
</dbReference>
<evidence type="ECO:0000313" key="12">
    <source>
        <dbReference type="Proteomes" id="UP000310708"/>
    </source>
</evidence>
<dbReference type="InterPro" id="IPR018946">
    <property type="entry name" value="PhoD-like_MPP"/>
</dbReference>
<evidence type="ECO:0000313" key="6">
    <source>
        <dbReference type="EMBL" id="TIC62314.1"/>
    </source>
</evidence>
<protein>
    <recommendedName>
        <fullName evidence="2">PhoD-like phosphatase domain-containing protein</fullName>
    </recommendedName>
</protein>
<comment type="caution">
    <text evidence="4">The sequence shown here is derived from an EMBL/GenBank/DDBJ whole genome shotgun (WGS) entry which is preliminary data.</text>
</comment>
<dbReference type="OrthoDB" id="2419400at2759"/>